<dbReference type="EMBL" id="JANRMI010000003">
    <property type="protein sequence ID" value="MDG0817136.1"/>
    <property type="molecule type" value="Genomic_DNA"/>
</dbReference>
<comment type="caution">
    <text evidence="1">The sequence shown here is derived from an EMBL/GenBank/DDBJ whole genome shotgun (WGS) entry which is preliminary data.</text>
</comment>
<accession>A0ABT6DJT6</accession>
<evidence type="ECO:0008006" key="3">
    <source>
        <dbReference type="Google" id="ProtNLM"/>
    </source>
</evidence>
<dbReference type="Proteomes" id="UP001152321">
    <property type="component" value="Unassembled WGS sequence"/>
</dbReference>
<evidence type="ECO:0000313" key="2">
    <source>
        <dbReference type="Proteomes" id="UP001152321"/>
    </source>
</evidence>
<evidence type="ECO:0000313" key="1">
    <source>
        <dbReference type="EMBL" id="MDG0817136.1"/>
    </source>
</evidence>
<proteinExistence type="predicted"/>
<protein>
    <recommendedName>
        <fullName evidence="3">General stress protein 17M-like domain-containing protein</fullName>
    </recommendedName>
</protein>
<dbReference type="RefSeq" id="WP_277578612.1">
    <property type="nucleotide sequence ID" value="NZ_JANRMI010000003.1"/>
</dbReference>
<reference evidence="1" key="1">
    <citation type="submission" date="2022-08" db="EMBL/GenBank/DDBJ databases">
        <title>Novel Bdellovibrio Species Isolated from Svalbard: Designation Bdellovibrio svalbardensis.</title>
        <authorList>
            <person name="Mitchell R.J."/>
            <person name="Choi S.Y."/>
        </authorList>
    </citation>
    <scope>NUCLEOTIDE SEQUENCE</scope>
    <source>
        <strain evidence="1">PAP01</strain>
    </source>
</reference>
<name>A0ABT6DJT6_9BACT</name>
<organism evidence="1 2">
    <name type="scientific">Bdellovibrio svalbardensis</name>
    <dbReference type="NCBI Taxonomy" id="2972972"/>
    <lineage>
        <taxon>Bacteria</taxon>
        <taxon>Pseudomonadati</taxon>
        <taxon>Bdellovibrionota</taxon>
        <taxon>Bdellovibrionia</taxon>
        <taxon>Bdellovibrionales</taxon>
        <taxon>Pseudobdellovibrionaceae</taxon>
        <taxon>Bdellovibrio</taxon>
    </lineage>
</organism>
<keyword evidence="2" id="KW-1185">Reference proteome</keyword>
<sequence>MIQISQLPHPDYLKYPKHHTLCFFSTEEQAQNTAEAILRQGLHEKDINIYEGAHGLNAIDSAGNQHSVKEAWARWVQKFLGTGEWDLVSEADRELREGHLLMSVLTVKEDQKDQVAELMLLNGGHSIRYIAPLYNEEMTPPSQHPS</sequence>
<gene>
    <name evidence="1" type="ORF">NWE73_12210</name>
</gene>